<reference evidence="6 7" key="1">
    <citation type="journal article" date="2019" name="Plant Biotechnol. J.">
        <title>The red bayberry genome and genetic basis of sex determination.</title>
        <authorList>
            <person name="Jia H.M."/>
            <person name="Jia H.J."/>
            <person name="Cai Q.L."/>
            <person name="Wang Y."/>
            <person name="Zhao H.B."/>
            <person name="Yang W.F."/>
            <person name="Wang G.Y."/>
            <person name="Li Y.H."/>
            <person name="Zhan D.L."/>
            <person name="Shen Y.T."/>
            <person name="Niu Q.F."/>
            <person name="Chang L."/>
            <person name="Qiu J."/>
            <person name="Zhao L."/>
            <person name="Xie H.B."/>
            <person name="Fu W.Y."/>
            <person name="Jin J."/>
            <person name="Li X.W."/>
            <person name="Jiao Y."/>
            <person name="Zhou C.C."/>
            <person name="Tu T."/>
            <person name="Chai C.Y."/>
            <person name="Gao J.L."/>
            <person name="Fan L.J."/>
            <person name="van de Weg E."/>
            <person name="Wang J.Y."/>
            <person name="Gao Z.S."/>
        </authorList>
    </citation>
    <scope>NUCLEOTIDE SEQUENCE [LARGE SCALE GENOMIC DNA]</scope>
    <source>
        <tissue evidence="6">Leaves</tissue>
    </source>
</reference>
<dbReference type="Proteomes" id="UP000516437">
    <property type="component" value="Chromosome 1"/>
</dbReference>
<dbReference type="GO" id="GO:0000145">
    <property type="term" value="C:exocyst"/>
    <property type="evidence" value="ECO:0007669"/>
    <property type="project" value="InterPro"/>
</dbReference>
<comment type="caution">
    <text evidence="6">The sequence shown here is derived from an EMBL/GenBank/DDBJ whole genome shotgun (WGS) entry which is preliminary data.</text>
</comment>
<keyword evidence="2 3" id="KW-0813">Transport</keyword>
<dbReference type="InterPro" id="IPR016159">
    <property type="entry name" value="Cullin_repeat-like_dom_sf"/>
</dbReference>
<gene>
    <name evidence="6" type="ORF">CJ030_MR1G029327</name>
</gene>
<name>A0A6A1WND0_9ROSI</name>
<evidence type="ECO:0000256" key="1">
    <source>
        <dbReference type="ARBA" id="ARBA00006756"/>
    </source>
</evidence>
<dbReference type="SUPFAM" id="SSF74788">
    <property type="entry name" value="Cullin repeat-like"/>
    <property type="match status" value="1"/>
</dbReference>
<evidence type="ECO:0000256" key="3">
    <source>
        <dbReference type="RuleBase" id="RU365026"/>
    </source>
</evidence>
<evidence type="ECO:0000313" key="6">
    <source>
        <dbReference type="EMBL" id="KAB1226056.1"/>
    </source>
</evidence>
<dbReference type="PANTHER" id="PTHR12542">
    <property type="entry name" value="EXOCYST COMPLEX PROTEIN EXO70"/>
    <property type="match status" value="1"/>
</dbReference>
<keyword evidence="7" id="KW-1185">Reference proteome</keyword>
<dbReference type="Pfam" id="PF03081">
    <property type="entry name" value="Exo70_C"/>
    <property type="match status" value="1"/>
</dbReference>
<evidence type="ECO:0000259" key="5">
    <source>
        <dbReference type="Pfam" id="PF03081"/>
    </source>
</evidence>
<evidence type="ECO:0000313" key="7">
    <source>
        <dbReference type="Proteomes" id="UP000516437"/>
    </source>
</evidence>
<organism evidence="6 7">
    <name type="scientific">Morella rubra</name>
    <name type="common">Chinese bayberry</name>
    <dbReference type="NCBI Taxonomy" id="262757"/>
    <lineage>
        <taxon>Eukaryota</taxon>
        <taxon>Viridiplantae</taxon>
        <taxon>Streptophyta</taxon>
        <taxon>Embryophyta</taxon>
        <taxon>Tracheophyta</taxon>
        <taxon>Spermatophyta</taxon>
        <taxon>Magnoliopsida</taxon>
        <taxon>eudicotyledons</taxon>
        <taxon>Gunneridae</taxon>
        <taxon>Pentapetalae</taxon>
        <taxon>rosids</taxon>
        <taxon>fabids</taxon>
        <taxon>Fagales</taxon>
        <taxon>Myricaceae</taxon>
        <taxon>Morella</taxon>
    </lineage>
</organism>
<keyword evidence="3" id="KW-0268">Exocytosis</keyword>
<dbReference type="Gene3D" id="1.20.1280.170">
    <property type="entry name" value="Exocyst complex component Exo70"/>
    <property type="match status" value="1"/>
</dbReference>
<dbReference type="OrthoDB" id="1922221at2759"/>
<proteinExistence type="inferred from homology"/>
<dbReference type="PANTHER" id="PTHR12542:SF17">
    <property type="entry name" value="EXOCYST SUBUNIT EXO70 FAMILY PROTEIN"/>
    <property type="match status" value="1"/>
</dbReference>
<dbReference type="EMBL" id="RXIC02000019">
    <property type="protein sequence ID" value="KAB1226056.1"/>
    <property type="molecule type" value="Genomic_DNA"/>
</dbReference>
<dbReference type="AlphaFoldDB" id="A0A6A1WND0"/>
<dbReference type="InterPro" id="IPR046364">
    <property type="entry name" value="Exo70_C"/>
</dbReference>
<feature type="region of interest" description="Disordered" evidence="4">
    <location>
        <begin position="34"/>
        <end position="54"/>
    </location>
</feature>
<evidence type="ECO:0000256" key="4">
    <source>
        <dbReference type="SAM" id="MobiDB-lite"/>
    </source>
</evidence>
<dbReference type="GO" id="GO:0015031">
    <property type="term" value="P:protein transport"/>
    <property type="evidence" value="ECO:0007669"/>
    <property type="project" value="UniProtKB-KW"/>
</dbReference>
<accession>A0A6A1WND0</accession>
<evidence type="ECO:0000256" key="2">
    <source>
        <dbReference type="ARBA" id="ARBA00022448"/>
    </source>
</evidence>
<protein>
    <recommendedName>
        <fullName evidence="3">Exocyst subunit Exo70 family protein</fullName>
    </recommendedName>
</protein>
<dbReference type="GO" id="GO:0005546">
    <property type="term" value="F:phosphatidylinositol-4,5-bisphosphate binding"/>
    <property type="evidence" value="ECO:0007669"/>
    <property type="project" value="InterPro"/>
</dbReference>
<comment type="function">
    <text evidence="3">Component of the exocyst complex.</text>
</comment>
<feature type="domain" description="Exocyst complex subunit Exo70 C-terminal" evidence="5">
    <location>
        <begin position="129"/>
        <end position="487"/>
    </location>
</feature>
<comment type="similarity">
    <text evidence="1 3">Belongs to the EXO70 family.</text>
</comment>
<dbReference type="GO" id="GO:0006887">
    <property type="term" value="P:exocytosis"/>
    <property type="evidence" value="ECO:0007669"/>
    <property type="project" value="UniProtKB-KW"/>
</dbReference>
<sequence>MQLAMKRLQREFHQILSVNRQYLDAESVSRSSATRSSYSDFEEDESEDEFRAADQSVSEMDRALTIAMTDLKAIADCMTSSGYGKECVRIYKLQRKSIIDETLHHLGVERLTLAQVQKMDWEVQELKIRNWLNAVQVAVKTLFYGERILCDHVFSSSVSIKESCFHETSREGAKNLFGFPELVAKCKKSPEKMFRILDLYEAISNLWPEIEYIFSYESSLVVRSQAVSSLNMLGEAVNTILADFETAIQKESSKTPVPGGAIHPLTRYVMNYISFLADYSNVLSNIVADRTRILESPLPESYHGSPESYEDAFSALLAWFILVLLCKLDGKADLHKDVALSYLFFANNLQYVLVKVRTSNLKLLLGDDWVTKHESKVKKLASNFERMGWSKVYASLPENPAAMISPEQARDCFKKFNTSFDEAYRKQSTWVVPDQKLRDEIKVSVAKKLVPAYKELYDKFSAGLRREFGSETLIRYAPEDLGNYLSDLFFGAEVRGVYRHLIRVVGIAIEIWAVIIISHCRFQAPVLCDKRNT</sequence>
<keyword evidence="3" id="KW-0653">Protein transport</keyword>
<dbReference type="InterPro" id="IPR004140">
    <property type="entry name" value="Exo70"/>
</dbReference>